<organism evidence="1">
    <name type="scientific">Manihot esculenta</name>
    <name type="common">Cassava</name>
    <name type="synonym">Jatropha manihot</name>
    <dbReference type="NCBI Taxonomy" id="3983"/>
    <lineage>
        <taxon>Eukaryota</taxon>
        <taxon>Viridiplantae</taxon>
        <taxon>Streptophyta</taxon>
        <taxon>Embryophyta</taxon>
        <taxon>Tracheophyta</taxon>
        <taxon>Spermatophyta</taxon>
        <taxon>Magnoliopsida</taxon>
        <taxon>eudicotyledons</taxon>
        <taxon>Gunneridae</taxon>
        <taxon>Pentapetalae</taxon>
        <taxon>rosids</taxon>
        <taxon>fabids</taxon>
        <taxon>Malpighiales</taxon>
        <taxon>Euphorbiaceae</taxon>
        <taxon>Crotonoideae</taxon>
        <taxon>Manihoteae</taxon>
        <taxon>Manihot</taxon>
    </lineage>
</organism>
<protein>
    <submittedName>
        <fullName evidence="1">Uncharacterized protein</fullName>
    </submittedName>
</protein>
<dbReference type="EMBL" id="CM004392">
    <property type="protein sequence ID" value="OAY46812.1"/>
    <property type="molecule type" value="Genomic_DNA"/>
</dbReference>
<sequence>MWVTIINDVEDEKKLWKSARHLIWMWKIKMICKSKIQTRGNTIGVIVTLVLL</sequence>
<gene>
    <name evidence="1" type="ORF">MANES_06G029700</name>
</gene>
<name>A0A2C9VMC8_MANES</name>
<evidence type="ECO:0000313" key="1">
    <source>
        <dbReference type="EMBL" id="OAY46812.1"/>
    </source>
</evidence>
<accession>A0A2C9VMC8</accession>
<reference evidence="1" key="1">
    <citation type="submission" date="2016-02" db="EMBL/GenBank/DDBJ databases">
        <title>WGS assembly of Manihot esculenta.</title>
        <authorList>
            <person name="Bredeson J.V."/>
            <person name="Prochnik S.E."/>
            <person name="Lyons J.B."/>
            <person name="Schmutz J."/>
            <person name="Grimwood J."/>
            <person name="Vrebalov J."/>
            <person name="Bart R.S."/>
            <person name="Amuge T."/>
            <person name="Ferguson M.E."/>
            <person name="Green R."/>
            <person name="Putnam N."/>
            <person name="Stites J."/>
            <person name="Rounsley S."/>
            <person name="Rokhsar D.S."/>
        </authorList>
    </citation>
    <scope>NUCLEOTIDE SEQUENCE [LARGE SCALE GENOMIC DNA]</scope>
    <source>
        <tissue evidence="1">Leaf</tissue>
    </source>
</reference>
<proteinExistence type="predicted"/>
<dbReference type="AlphaFoldDB" id="A0A2C9VMC8"/>